<dbReference type="Proteomes" id="UP000492821">
    <property type="component" value="Unassembled WGS sequence"/>
</dbReference>
<sequence>MSNENIIIAAASLAVCLIAASIQTIQLIVFRYFEDYRTNAAIEIMFFIGVSNLIQAIMQIYTALFMLLPILHVGFIELFIGNIGSAAWVVALGLNVVLALNRFEAFKPAGWPLLVNPAICRILCAISTFIGLVFFGVTYSPLTNMKFTQSEYYWSYDESKAASEIVSAIDFYYGLVCCGAAFVLYVGIILCMAGLRKKRSTSSKALNEFRFLGPFLGHYTFTAVSVFAWHFPGPIGGNYFWIVVICISPTLNLIMNRRIRRRFFAIVTFNRQVLATRVFTVKANSAQETEKTAAS</sequence>
<organism evidence="2 3">
    <name type="scientific">Panagrellus redivivus</name>
    <name type="common">Microworm</name>
    <dbReference type="NCBI Taxonomy" id="6233"/>
    <lineage>
        <taxon>Eukaryota</taxon>
        <taxon>Metazoa</taxon>
        <taxon>Ecdysozoa</taxon>
        <taxon>Nematoda</taxon>
        <taxon>Chromadorea</taxon>
        <taxon>Rhabditida</taxon>
        <taxon>Tylenchina</taxon>
        <taxon>Panagrolaimomorpha</taxon>
        <taxon>Panagrolaimoidea</taxon>
        <taxon>Panagrolaimidae</taxon>
        <taxon>Panagrellus</taxon>
    </lineage>
</organism>
<keyword evidence="1" id="KW-0472">Membrane</keyword>
<feature type="transmembrane region" description="Helical" evidence="1">
    <location>
        <begin position="215"/>
        <end position="232"/>
    </location>
</feature>
<evidence type="ECO:0000313" key="2">
    <source>
        <dbReference type="Proteomes" id="UP000492821"/>
    </source>
</evidence>
<reference evidence="2" key="1">
    <citation type="journal article" date="2013" name="Genetics">
        <title>The draft genome and transcriptome of Panagrellus redivivus are shaped by the harsh demands of a free-living lifestyle.</title>
        <authorList>
            <person name="Srinivasan J."/>
            <person name="Dillman A.R."/>
            <person name="Macchietto M.G."/>
            <person name="Heikkinen L."/>
            <person name="Lakso M."/>
            <person name="Fracchia K.M."/>
            <person name="Antoshechkin I."/>
            <person name="Mortazavi A."/>
            <person name="Wong G."/>
            <person name="Sternberg P.W."/>
        </authorList>
    </citation>
    <scope>NUCLEOTIDE SEQUENCE [LARGE SCALE GENOMIC DNA]</scope>
    <source>
        <strain evidence="2">MT8872</strain>
    </source>
</reference>
<proteinExistence type="predicted"/>
<name>A0A7E4WD84_PANRE</name>
<feature type="transmembrane region" description="Helical" evidence="1">
    <location>
        <begin position="79"/>
        <end position="101"/>
    </location>
</feature>
<evidence type="ECO:0000256" key="1">
    <source>
        <dbReference type="SAM" id="Phobius"/>
    </source>
</evidence>
<feature type="transmembrane region" description="Helical" evidence="1">
    <location>
        <begin position="238"/>
        <end position="255"/>
    </location>
</feature>
<accession>A0A7E4WD84</accession>
<protein>
    <submittedName>
        <fullName evidence="3">7TM_GPCR_Srx domain-containing protein</fullName>
    </submittedName>
</protein>
<evidence type="ECO:0000313" key="3">
    <source>
        <dbReference type="WBParaSite" id="Pan_g9570.t1"/>
    </source>
</evidence>
<dbReference type="AlphaFoldDB" id="A0A7E4WD84"/>
<feature type="transmembrane region" description="Helical" evidence="1">
    <location>
        <begin position="113"/>
        <end position="137"/>
    </location>
</feature>
<feature type="transmembrane region" description="Helical" evidence="1">
    <location>
        <begin position="6"/>
        <end position="33"/>
    </location>
</feature>
<keyword evidence="1" id="KW-1133">Transmembrane helix</keyword>
<keyword evidence="1" id="KW-0812">Transmembrane</keyword>
<feature type="transmembrane region" description="Helical" evidence="1">
    <location>
        <begin position="171"/>
        <end position="195"/>
    </location>
</feature>
<keyword evidence="2" id="KW-1185">Reference proteome</keyword>
<feature type="transmembrane region" description="Helical" evidence="1">
    <location>
        <begin position="45"/>
        <end position="67"/>
    </location>
</feature>
<dbReference type="SUPFAM" id="SSF81321">
    <property type="entry name" value="Family A G protein-coupled receptor-like"/>
    <property type="match status" value="1"/>
</dbReference>
<dbReference type="WBParaSite" id="Pan_g9570.t1">
    <property type="protein sequence ID" value="Pan_g9570.t1"/>
    <property type="gene ID" value="Pan_g9570"/>
</dbReference>
<reference evidence="3" key="2">
    <citation type="submission" date="2020-10" db="UniProtKB">
        <authorList>
            <consortium name="WormBaseParasite"/>
        </authorList>
    </citation>
    <scope>IDENTIFICATION</scope>
</reference>